<name>A0A2V3V487_9SPHN</name>
<evidence type="ECO:0000313" key="3">
    <source>
        <dbReference type="Proteomes" id="UP000248014"/>
    </source>
</evidence>
<proteinExistence type="predicted"/>
<keyword evidence="1" id="KW-0812">Transmembrane</keyword>
<keyword evidence="1" id="KW-1133">Transmembrane helix</keyword>
<comment type="caution">
    <text evidence="2">The sequence shown here is derived from an EMBL/GenBank/DDBJ whole genome shotgun (WGS) entry which is preliminary data.</text>
</comment>
<gene>
    <name evidence="2" type="ORF">C7451_10712</name>
</gene>
<feature type="transmembrane region" description="Helical" evidence="1">
    <location>
        <begin position="69"/>
        <end position="88"/>
    </location>
</feature>
<feature type="transmembrane region" description="Helical" evidence="1">
    <location>
        <begin position="36"/>
        <end position="57"/>
    </location>
</feature>
<protein>
    <recommendedName>
        <fullName evidence="4">SPW repeat-containing protein</fullName>
    </recommendedName>
</protein>
<dbReference type="EMBL" id="QJJM01000007">
    <property type="protein sequence ID" value="PXW75045.1"/>
    <property type="molecule type" value="Genomic_DNA"/>
</dbReference>
<evidence type="ECO:0008006" key="4">
    <source>
        <dbReference type="Google" id="ProtNLM"/>
    </source>
</evidence>
<accession>A0A2V3V487</accession>
<organism evidence="2 3">
    <name type="scientific">Blastomonas natatoria</name>
    <dbReference type="NCBI Taxonomy" id="34015"/>
    <lineage>
        <taxon>Bacteria</taxon>
        <taxon>Pseudomonadati</taxon>
        <taxon>Pseudomonadota</taxon>
        <taxon>Alphaproteobacteria</taxon>
        <taxon>Sphingomonadales</taxon>
        <taxon>Sphingomonadaceae</taxon>
        <taxon>Blastomonas</taxon>
    </lineage>
</organism>
<sequence>MNLQFLTPKLHGALDYIAAGALIVLPFLLGLQGIELWLSVAGGSGLILYSLLTDYAFGIIKLVSFDLHLLLDLAAGVAFIVAPFVLGFGFLASIYYPVMAAGVLAVVAFTARANPSVRQNAAA</sequence>
<dbReference type="Proteomes" id="UP000248014">
    <property type="component" value="Unassembled WGS sequence"/>
</dbReference>
<keyword evidence="1" id="KW-0472">Membrane</keyword>
<evidence type="ECO:0000313" key="2">
    <source>
        <dbReference type="EMBL" id="PXW75045.1"/>
    </source>
</evidence>
<dbReference type="OrthoDB" id="129082at2"/>
<dbReference type="RefSeq" id="WP_110298804.1">
    <property type="nucleotide sequence ID" value="NZ_QJJM01000007.1"/>
</dbReference>
<keyword evidence="3" id="KW-1185">Reference proteome</keyword>
<dbReference type="AlphaFoldDB" id="A0A2V3V487"/>
<evidence type="ECO:0000256" key="1">
    <source>
        <dbReference type="SAM" id="Phobius"/>
    </source>
</evidence>
<reference evidence="2 3" key="1">
    <citation type="submission" date="2018-05" db="EMBL/GenBank/DDBJ databases">
        <title>Genomic Encyclopedia of Type Strains, Phase IV (KMG-IV): sequencing the most valuable type-strain genomes for metagenomic binning, comparative biology and taxonomic classification.</title>
        <authorList>
            <person name="Goeker M."/>
        </authorList>
    </citation>
    <scope>NUCLEOTIDE SEQUENCE [LARGE SCALE GENOMIC DNA]</scope>
    <source>
        <strain evidence="2 3">DSM 3183</strain>
    </source>
</reference>
<feature type="transmembrane region" description="Helical" evidence="1">
    <location>
        <begin position="12"/>
        <end position="30"/>
    </location>
</feature>